<evidence type="ECO:0008006" key="3">
    <source>
        <dbReference type="Google" id="ProtNLM"/>
    </source>
</evidence>
<sequence length="424" mass="45086">MIAAASAAVAEPTAPPTAVVQPDAEAAATRVRAAGEAAKSAEIAVAAQDEEPADPEPSKWPRERAPMPYEIVRSLQFLQDQVARGNGPAIRVQSLLLRRYGPTFLGLKPETWEDPRNRRAAALFVLSGGPPSVLRGILARLTLAPEDRPLLEGALAYVENRSADAEKKLSVVDLTHVESGLAAQVNLAVAQLQQADKPAEALRRLSQVMLVAPGTLLEEAALRMGVLLAEQTGDQVAANRYARQYFDRFSASAYAGNFRARFAAVYAARPAGTEDAVIATIADATATIPRLEQLGIYLAVGRRALVAGNLTLANKAAAKALTYDEAGESERQRALLYEVASTLTERDFAEVKATLEAIDPDALHPADRKLRNAAMDVLSEMRKPMVAGIVGAEAPQEAATLSPILARGAAILDAVRDDLKKAAP</sequence>
<feature type="region of interest" description="Disordered" evidence="1">
    <location>
        <begin position="1"/>
        <end position="21"/>
    </location>
</feature>
<name>A0A0F9U6H2_9ZZZZ</name>
<dbReference type="EMBL" id="LAZR01000140">
    <property type="protein sequence ID" value="KKN87229.1"/>
    <property type="molecule type" value="Genomic_DNA"/>
</dbReference>
<evidence type="ECO:0000256" key="1">
    <source>
        <dbReference type="SAM" id="MobiDB-lite"/>
    </source>
</evidence>
<dbReference type="AlphaFoldDB" id="A0A0F9U6H2"/>
<comment type="caution">
    <text evidence="2">The sequence shown here is derived from an EMBL/GenBank/DDBJ whole genome shotgun (WGS) entry which is preliminary data.</text>
</comment>
<accession>A0A0F9U6H2</accession>
<gene>
    <name evidence="2" type="ORF">LCGC14_0260750</name>
</gene>
<protein>
    <recommendedName>
        <fullName evidence="3">Chemotaxis protein MotC</fullName>
    </recommendedName>
</protein>
<evidence type="ECO:0000313" key="2">
    <source>
        <dbReference type="EMBL" id="KKN87229.1"/>
    </source>
</evidence>
<reference evidence="2" key="1">
    <citation type="journal article" date="2015" name="Nature">
        <title>Complex archaea that bridge the gap between prokaryotes and eukaryotes.</title>
        <authorList>
            <person name="Spang A."/>
            <person name="Saw J.H."/>
            <person name="Jorgensen S.L."/>
            <person name="Zaremba-Niedzwiedzka K."/>
            <person name="Martijn J."/>
            <person name="Lind A.E."/>
            <person name="van Eijk R."/>
            <person name="Schleper C."/>
            <person name="Guy L."/>
            <person name="Ettema T.J."/>
        </authorList>
    </citation>
    <scope>NUCLEOTIDE SEQUENCE</scope>
</reference>
<proteinExistence type="predicted"/>
<organism evidence="2">
    <name type="scientific">marine sediment metagenome</name>
    <dbReference type="NCBI Taxonomy" id="412755"/>
    <lineage>
        <taxon>unclassified sequences</taxon>
        <taxon>metagenomes</taxon>
        <taxon>ecological metagenomes</taxon>
    </lineage>
</organism>